<protein>
    <recommendedName>
        <fullName evidence="1">Integrase catalytic domain-containing protein</fullName>
    </recommendedName>
</protein>
<reference evidence="2 3" key="1">
    <citation type="submission" date="2024-09" db="EMBL/GenBank/DDBJ databases">
        <title>Chromosome-scale assembly of Riccia sorocarpa.</title>
        <authorList>
            <person name="Paukszto L."/>
        </authorList>
    </citation>
    <scope>NUCLEOTIDE SEQUENCE [LARGE SCALE GENOMIC DNA]</scope>
    <source>
        <strain evidence="2">LP-2024</strain>
        <tissue evidence="2">Aerial parts of the thallus</tissue>
    </source>
</reference>
<dbReference type="Gene3D" id="3.30.70.270">
    <property type="match status" value="1"/>
</dbReference>
<dbReference type="InterPro" id="IPR043502">
    <property type="entry name" value="DNA/RNA_pol_sf"/>
</dbReference>
<dbReference type="EMBL" id="JBJQOH010000005">
    <property type="protein sequence ID" value="KAL3686670.1"/>
    <property type="molecule type" value="Genomic_DNA"/>
</dbReference>
<dbReference type="PROSITE" id="PS50994">
    <property type="entry name" value="INTEGRASE"/>
    <property type="match status" value="1"/>
</dbReference>
<dbReference type="FunFam" id="3.30.70.270:FF:000020">
    <property type="entry name" value="Transposon Tf2-6 polyprotein-like Protein"/>
    <property type="match status" value="1"/>
</dbReference>
<name>A0ABD3H579_9MARC</name>
<sequence>MTEGILLGHQISATGIKVDTEKVSIIVELQPPRCLRDVRAFLWSTGYYRRFIWKYAEVAGPLTNLLKKVVAWTWGAREQAAFESLKKRLISAPEYPRLMGREEKMVFLRKVGPFEVRNDWLFKYAMRFTDAVWNETKWRLSSGHFMELSKEDTLGYIPLPRRFWYTRPIAPATRGTQRRYILLATDYFTRMVEAEATKKDDVATVAQFLFERIICRYGCPLELVSDRGTHFINKTIAEMSEQYEIRHRKTSPYNSGNKSYLLYFTSNTRTGLGGVGVG</sequence>
<evidence type="ECO:0000313" key="3">
    <source>
        <dbReference type="Proteomes" id="UP001633002"/>
    </source>
</evidence>
<dbReference type="InterPro" id="IPR001584">
    <property type="entry name" value="Integrase_cat-core"/>
</dbReference>
<dbReference type="PANTHER" id="PTHR37984:SF5">
    <property type="entry name" value="PROTEIN NYNRIN-LIKE"/>
    <property type="match status" value="1"/>
</dbReference>
<proteinExistence type="predicted"/>
<dbReference type="Pfam" id="PF00665">
    <property type="entry name" value="rve"/>
    <property type="match status" value="1"/>
</dbReference>
<keyword evidence="3" id="KW-1185">Reference proteome</keyword>
<comment type="caution">
    <text evidence="2">The sequence shown here is derived from an EMBL/GenBank/DDBJ whole genome shotgun (WGS) entry which is preliminary data.</text>
</comment>
<dbReference type="InterPro" id="IPR043128">
    <property type="entry name" value="Rev_trsase/Diguanyl_cyclase"/>
</dbReference>
<dbReference type="Proteomes" id="UP001633002">
    <property type="component" value="Unassembled WGS sequence"/>
</dbReference>
<evidence type="ECO:0000313" key="2">
    <source>
        <dbReference type="EMBL" id="KAL3686670.1"/>
    </source>
</evidence>
<dbReference type="InterPro" id="IPR012337">
    <property type="entry name" value="RNaseH-like_sf"/>
</dbReference>
<gene>
    <name evidence="2" type="ORF">R1sor_009244</name>
</gene>
<evidence type="ECO:0000259" key="1">
    <source>
        <dbReference type="PROSITE" id="PS50994"/>
    </source>
</evidence>
<dbReference type="AlphaFoldDB" id="A0ABD3H579"/>
<dbReference type="InterPro" id="IPR036397">
    <property type="entry name" value="RNaseH_sf"/>
</dbReference>
<dbReference type="Gene3D" id="3.30.420.10">
    <property type="entry name" value="Ribonuclease H-like superfamily/Ribonuclease H"/>
    <property type="match status" value="1"/>
</dbReference>
<dbReference type="SUPFAM" id="SSF56672">
    <property type="entry name" value="DNA/RNA polymerases"/>
    <property type="match status" value="1"/>
</dbReference>
<accession>A0ABD3H579</accession>
<dbReference type="PANTHER" id="PTHR37984">
    <property type="entry name" value="PROTEIN CBG26694"/>
    <property type="match status" value="1"/>
</dbReference>
<organism evidence="2 3">
    <name type="scientific">Riccia sorocarpa</name>
    <dbReference type="NCBI Taxonomy" id="122646"/>
    <lineage>
        <taxon>Eukaryota</taxon>
        <taxon>Viridiplantae</taxon>
        <taxon>Streptophyta</taxon>
        <taxon>Embryophyta</taxon>
        <taxon>Marchantiophyta</taxon>
        <taxon>Marchantiopsida</taxon>
        <taxon>Marchantiidae</taxon>
        <taxon>Marchantiales</taxon>
        <taxon>Ricciaceae</taxon>
        <taxon>Riccia</taxon>
    </lineage>
</organism>
<dbReference type="InterPro" id="IPR050951">
    <property type="entry name" value="Retrovirus_Pol_polyprotein"/>
</dbReference>
<dbReference type="SUPFAM" id="SSF53098">
    <property type="entry name" value="Ribonuclease H-like"/>
    <property type="match status" value="1"/>
</dbReference>
<feature type="domain" description="Integrase catalytic" evidence="1">
    <location>
        <begin position="156"/>
        <end position="278"/>
    </location>
</feature>